<dbReference type="Pfam" id="PF05930">
    <property type="entry name" value="Phage_AlpA"/>
    <property type="match status" value="1"/>
</dbReference>
<sequence length="96" mass="11160">MAQADPPLRRTIKKPQLRQIVPLADSTIWEMEQRGQFPRRFLLTPRCVVWDLAEVEAWLALRRAKPIKRAPPPDVRKRVTRPVKTADRSEDRPSPG</sequence>
<reference evidence="2 3" key="1">
    <citation type="submission" date="2017-03" db="EMBL/GenBank/DDBJ databases">
        <title>Lifting the veil on microbial sulfur biogeochemistry in mining wastewaters.</title>
        <authorList>
            <person name="Kantor R.S."/>
            <person name="Colenbrander Nelson T."/>
            <person name="Marshall S."/>
            <person name="Bennett D."/>
            <person name="Apte S."/>
            <person name="Camacho D."/>
            <person name="Thomas B.C."/>
            <person name="Warren L.A."/>
            <person name="Banfield J.F."/>
        </authorList>
    </citation>
    <scope>NUCLEOTIDE SEQUENCE [LARGE SCALE GENOMIC DNA]</scope>
    <source>
        <strain evidence="2">32-69-9</strain>
    </source>
</reference>
<comment type="caution">
    <text evidence="2">The sequence shown here is derived from an EMBL/GenBank/DDBJ whole genome shotgun (WGS) entry which is preliminary data.</text>
</comment>
<protein>
    <submittedName>
        <fullName evidence="2">AlpA family transcriptional regulator</fullName>
    </submittedName>
</protein>
<accession>A0A258FFH3</accession>
<gene>
    <name evidence="2" type="ORF">B7Z01_12845</name>
</gene>
<evidence type="ECO:0000313" key="3">
    <source>
        <dbReference type="Proteomes" id="UP000215595"/>
    </source>
</evidence>
<dbReference type="InterPro" id="IPR010260">
    <property type="entry name" value="AlpA"/>
</dbReference>
<dbReference type="AlphaFoldDB" id="A0A258FFH3"/>
<evidence type="ECO:0000313" key="2">
    <source>
        <dbReference type="EMBL" id="OYX31320.1"/>
    </source>
</evidence>
<proteinExistence type="predicted"/>
<evidence type="ECO:0000256" key="1">
    <source>
        <dbReference type="SAM" id="MobiDB-lite"/>
    </source>
</evidence>
<name>A0A258FFH3_9CAUL</name>
<dbReference type="EMBL" id="NCEB01000033">
    <property type="protein sequence ID" value="OYX31320.1"/>
    <property type="molecule type" value="Genomic_DNA"/>
</dbReference>
<organism evidence="2 3">
    <name type="scientific">Brevundimonas subvibrioides</name>
    <dbReference type="NCBI Taxonomy" id="74313"/>
    <lineage>
        <taxon>Bacteria</taxon>
        <taxon>Pseudomonadati</taxon>
        <taxon>Pseudomonadota</taxon>
        <taxon>Alphaproteobacteria</taxon>
        <taxon>Caulobacterales</taxon>
        <taxon>Caulobacteraceae</taxon>
        <taxon>Brevundimonas</taxon>
    </lineage>
</organism>
<dbReference type="Proteomes" id="UP000215595">
    <property type="component" value="Unassembled WGS sequence"/>
</dbReference>
<feature type="compositionally biased region" description="Basic and acidic residues" evidence="1">
    <location>
        <begin position="84"/>
        <end position="96"/>
    </location>
</feature>
<feature type="region of interest" description="Disordered" evidence="1">
    <location>
        <begin position="69"/>
        <end position="96"/>
    </location>
</feature>